<dbReference type="AlphaFoldDB" id="A0A0K8QQL7"/>
<reference evidence="2" key="2">
    <citation type="submission" date="2015-08" db="EMBL/GenBank/DDBJ databases">
        <title>Complete DNA Sequence of Pseudomonas syringae pv. actinidiae, the Causal Agent of Kiwifruit Canker Disease.</title>
        <authorList>
            <person name="Rikkerink E.H.A."/>
            <person name="Fineran P.C."/>
        </authorList>
    </citation>
    <scope>NUCLEOTIDE SEQUENCE</scope>
    <source>
        <strain evidence="2">SkMP5</strain>
    </source>
</reference>
<reference evidence="1" key="1">
    <citation type="submission" date="2015-03" db="EMBL/GenBank/DDBJ databases">
        <title>Draft genome sequence of Mizugakiibacter sediminis skMP5.</title>
        <authorList>
            <person name="Watanabe T."/>
            <person name="Kojima H."/>
            <person name="Fukui M."/>
        </authorList>
    </citation>
    <scope>NUCLEOTIDE SEQUENCE</scope>
    <source>
        <strain evidence="1">SkMP5</strain>
    </source>
</reference>
<gene>
    <name evidence="1" type="ORF">MBSD_2442</name>
    <name evidence="2" type="ORF">MBSD_n2499</name>
</gene>
<protein>
    <submittedName>
        <fullName evidence="2">Uncharacterized protein</fullName>
    </submittedName>
</protein>
<sequence>MMAPKVANTVQIDYRAQWEQERAKNQQLREENAGHARAT</sequence>
<evidence type="ECO:0000313" key="1">
    <source>
        <dbReference type="EMBL" id="GAN45867.1"/>
    </source>
</evidence>
<accession>A0A0K8QQL7</accession>
<proteinExistence type="predicted"/>
<name>A0A0K8QQL7_9GAMM</name>
<dbReference type="EMBL" id="DF952413">
    <property type="protein sequence ID" value="GAN45867.1"/>
    <property type="molecule type" value="Genomic_DNA"/>
</dbReference>
<dbReference type="EMBL" id="DF970244">
    <property type="protein sequence ID" value="GAP67183.1"/>
    <property type="molecule type" value="Genomic_DNA"/>
</dbReference>
<evidence type="ECO:0000313" key="3">
    <source>
        <dbReference type="Proteomes" id="UP000253740"/>
    </source>
</evidence>
<dbReference type="HOGENOM" id="CLU_3312848_0_0_6"/>
<organism evidence="2">
    <name type="scientific">Mizugakiibacter sediminis</name>
    <dbReference type="NCBI Taxonomy" id="1475481"/>
    <lineage>
        <taxon>Bacteria</taxon>
        <taxon>Pseudomonadati</taxon>
        <taxon>Pseudomonadota</taxon>
        <taxon>Gammaproteobacteria</taxon>
        <taxon>Lysobacterales</taxon>
        <taxon>Rhodanobacteraceae</taxon>
        <taxon>Mizugakiibacter</taxon>
    </lineage>
</organism>
<keyword evidence="3" id="KW-1185">Reference proteome</keyword>
<dbReference type="Proteomes" id="UP000253740">
    <property type="component" value="Unassembled WGS sequence"/>
</dbReference>
<evidence type="ECO:0000313" key="2">
    <source>
        <dbReference type="EMBL" id="GAP67183.1"/>
    </source>
</evidence>